<gene>
    <name evidence="2" type="ORF">SAMN00777080_3986</name>
</gene>
<dbReference type="RefSeq" id="WP_084122096.1">
    <property type="nucleotide sequence ID" value="NZ_LT838813.1"/>
</dbReference>
<evidence type="ECO:0000313" key="3">
    <source>
        <dbReference type="Proteomes" id="UP000192333"/>
    </source>
</evidence>
<proteinExistence type="predicted"/>
<feature type="chain" id="PRO_5012574318" description="DUF4402 domain-containing protein" evidence="1">
    <location>
        <begin position="24"/>
        <end position="175"/>
    </location>
</feature>
<dbReference type="Proteomes" id="UP000192333">
    <property type="component" value="Chromosome I"/>
</dbReference>
<keyword evidence="1" id="KW-0732">Signal</keyword>
<feature type="signal peptide" evidence="1">
    <location>
        <begin position="1"/>
        <end position="23"/>
    </location>
</feature>
<protein>
    <recommendedName>
        <fullName evidence="4">DUF4402 domain-containing protein</fullName>
    </recommendedName>
</protein>
<dbReference type="OrthoDB" id="7576381at2"/>
<name>A0A1W2H902_9BACT</name>
<evidence type="ECO:0008006" key="4">
    <source>
        <dbReference type="Google" id="ProtNLM"/>
    </source>
</evidence>
<accession>A0A1W2H902</accession>
<reference evidence="3" key="1">
    <citation type="submission" date="2017-04" db="EMBL/GenBank/DDBJ databases">
        <authorList>
            <person name="Varghese N."/>
            <person name="Submissions S."/>
        </authorList>
    </citation>
    <scope>NUCLEOTIDE SEQUENCE [LARGE SCALE GENOMIC DNA]</scope>
    <source>
        <strain evidence="3">DSM 16537</strain>
    </source>
</reference>
<evidence type="ECO:0000256" key="1">
    <source>
        <dbReference type="SAM" id="SignalP"/>
    </source>
</evidence>
<dbReference type="Pfam" id="PF14352">
    <property type="entry name" value="DUF4402"/>
    <property type="match status" value="1"/>
</dbReference>
<sequence length="175" mass="18011">MKTTIKSLVVALFLVGLSNVAFAQKTATANAAAEVLQDLEINLDATLNEINFGRISATTPGTVILDANDAANNQNTGSITNVARFQLVGANGGVTVFYDGTVVLNSGPDNITMTTQVVGDSNVANRASAIGIASGSTVTLVGNDYYLWIGGSLPALAGQETGNYTGTFNISAEYN</sequence>
<organism evidence="2 3">
    <name type="scientific">Aquiflexum balticum DSM 16537</name>
    <dbReference type="NCBI Taxonomy" id="758820"/>
    <lineage>
        <taxon>Bacteria</taxon>
        <taxon>Pseudomonadati</taxon>
        <taxon>Bacteroidota</taxon>
        <taxon>Cytophagia</taxon>
        <taxon>Cytophagales</taxon>
        <taxon>Cyclobacteriaceae</taxon>
        <taxon>Aquiflexum</taxon>
    </lineage>
</organism>
<evidence type="ECO:0000313" key="2">
    <source>
        <dbReference type="EMBL" id="SMD45337.1"/>
    </source>
</evidence>
<dbReference type="InterPro" id="IPR025514">
    <property type="entry name" value="DUF4402"/>
</dbReference>
<dbReference type="STRING" id="758820.SAMN00777080_3986"/>
<dbReference type="EMBL" id="LT838813">
    <property type="protein sequence ID" value="SMD45337.1"/>
    <property type="molecule type" value="Genomic_DNA"/>
</dbReference>
<dbReference type="AlphaFoldDB" id="A0A1W2H902"/>
<keyword evidence="3" id="KW-1185">Reference proteome</keyword>